<keyword evidence="3" id="KW-1185">Reference proteome</keyword>
<keyword evidence="1" id="KW-0472">Membrane</keyword>
<evidence type="ECO:0008006" key="4">
    <source>
        <dbReference type="Google" id="ProtNLM"/>
    </source>
</evidence>
<protein>
    <recommendedName>
        <fullName evidence="4">Flp pilus assembly pilin Flp</fullName>
    </recommendedName>
</protein>
<evidence type="ECO:0000313" key="3">
    <source>
        <dbReference type="Proteomes" id="UP000295509"/>
    </source>
</evidence>
<evidence type="ECO:0000256" key="1">
    <source>
        <dbReference type="SAM" id="Phobius"/>
    </source>
</evidence>
<evidence type="ECO:0000313" key="2">
    <source>
        <dbReference type="EMBL" id="TDY54557.1"/>
    </source>
</evidence>
<dbReference type="Proteomes" id="UP000295509">
    <property type="component" value="Unassembled WGS sequence"/>
</dbReference>
<dbReference type="EMBL" id="SORE01000001">
    <property type="protein sequence ID" value="TDY54557.1"/>
    <property type="molecule type" value="Genomic_DNA"/>
</dbReference>
<dbReference type="AlphaFoldDB" id="A0A4V3HFQ5"/>
<keyword evidence="1" id="KW-1133">Transmembrane helix</keyword>
<accession>A0A4V3HFQ5</accession>
<name>A0A4V3HFQ5_9BURK</name>
<feature type="transmembrane region" description="Helical" evidence="1">
    <location>
        <begin position="25"/>
        <end position="43"/>
    </location>
</feature>
<keyword evidence="1" id="KW-0812">Transmembrane</keyword>
<reference evidence="2 3" key="1">
    <citation type="submission" date="2019-03" db="EMBL/GenBank/DDBJ databases">
        <title>Genomic Encyclopedia of Type Strains, Phase III (KMG-III): the genomes of soil and plant-associated and newly described type strains.</title>
        <authorList>
            <person name="Whitman W."/>
        </authorList>
    </citation>
    <scope>NUCLEOTIDE SEQUENCE [LARGE SCALE GENOMIC DNA]</scope>
    <source>
        <strain evidence="2 3">LMG 29544</strain>
    </source>
</reference>
<gene>
    <name evidence="2" type="ORF">BX592_10113</name>
</gene>
<dbReference type="RefSeq" id="WP_134189603.1">
    <property type="nucleotide sequence ID" value="NZ_JBHLUW010000027.1"/>
</dbReference>
<proteinExistence type="predicted"/>
<organism evidence="2 3">
    <name type="scientific">Paraburkholderia rhizosphaerae</name>
    <dbReference type="NCBI Taxonomy" id="480658"/>
    <lineage>
        <taxon>Bacteria</taxon>
        <taxon>Pseudomonadati</taxon>
        <taxon>Pseudomonadota</taxon>
        <taxon>Betaproteobacteria</taxon>
        <taxon>Burkholderiales</taxon>
        <taxon>Burkholderiaceae</taxon>
        <taxon>Paraburkholderia</taxon>
    </lineage>
</organism>
<comment type="caution">
    <text evidence="2">The sequence shown here is derived from an EMBL/GenBank/DDBJ whole genome shotgun (WGS) entry which is preliminary data.</text>
</comment>
<sequence>MQQRPVTGVAARTVSRCLQCGQASAEYLVVACALVIALLAGAQVPAIDALIAALKSCFSAYGFALSLP</sequence>